<feature type="transmembrane region" description="Helical" evidence="10">
    <location>
        <begin position="257"/>
        <end position="279"/>
    </location>
</feature>
<feature type="transmembrane region" description="Helical" evidence="10">
    <location>
        <begin position="404"/>
        <end position="423"/>
    </location>
</feature>
<evidence type="ECO:0000313" key="13">
    <source>
        <dbReference type="RefSeq" id="XP_044923561.1"/>
    </source>
</evidence>
<feature type="transmembrane region" description="Helical" evidence="10">
    <location>
        <begin position="26"/>
        <end position="48"/>
    </location>
</feature>
<evidence type="ECO:0000313" key="12">
    <source>
        <dbReference type="Proteomes" id="UP000000715"/>
    </source>
</evidence>
<dbReference type="PROSITE" id="PS00237">
    <property type="entry name" value="G_PROTEIN_RECEP_F1_1"/>
    <property type="match status" value="1"/>
</dbReference>
<proteinExistence type="inferred from homology"/>
<dbReference type="RefSeq" id="XP_044923561.1">
    <property type="nucleotide sequence ID" value="XM_045067626.1"/>
</dbReference>
<gene>
    <name evidence="13" type="primary">LOC106004723</name>
</gene>
<feature type="domain" description="G-protein coupled receptors family 1 profile" evidence="11">
    <location>
        <begin position="41"/>
        <end position="237"/>
    </location>
</feature>
<evidence type="ECO:0000256" key="7">
    <source>
        <dbReference type="ARBA" id="ARBA00023170"/>
    </source>
</evidence>
<name>A0A8U0URB3_MUSPF</name>
<feature type="transmembrane region" description="Helical" evidence="10">
    <location>
        <begin position="60"/>
        <end position="82"/>
    </location>
</feature>
<dbReference type="PRINTS" id="PR00237">
    <property type="entry name" value="GPCRRHODOPSN"/>
</dbReference>
<dbReference type="GO" id="GO:0016020">
    <property type="term" value="C:membrane"/>
    <property type="evidence" value="ECO:0007669"/>
    <property type="project" value="UniProtKB-SubCell"/>
</dbReference>
<dbReference type="GO" id="GO:0004984">
    <property type="term" value="F:olfactory receptor activity"/>
    <property type="evidence" value="ECO:0007669"/>
    <property type="project" value="InterPro"/>
</dbReference>
<feature type="transmembrane region" description="Helical" evidence="10">
    <location>
        <begin position="140"/>
        <end position="162"/>
    </location>
</feature>
<sequence length="519" mass="58904">MSITNKSVVTEFILLGLTDSPELQPLLFVLFLGVYLTTLLGNLGLILLIRLDSHLHTPMYFFLTNLAFVDLCYTSNATPQMLSNFLSEKKTITFAGCFTQCYIFIALLLTEFYMLAAMAYDRYVAICNPLHYSMKMSRRVCICLATFPYVYGFSDGLLQAILTFRLSFCRSNVINHFYCADPPLIKLSCSDTYVKEKMVRGNSTLVTEFVLLGLTDRPELQPVLFVLFLGVYLTTLLGNLGLILLIRLDSHLHTPMYFFLTNLAFVDLCYTSNSTPQMLSNFLSEKKTITFAGCFTQCYIFIALLLTEFYMLAAMAYDRYVAICNPLQYNMKMSRRVCICLATFPYVYGFSDGLLQAILTFRLSFCRSNVINHFYCADPPLIKLSCSDTYVKEHAMLISAGFNLSNSLSIILVSYTFIITAILRIKSAEGRHKAFSTCGSHMMAVTLFYGTLFCMYVRPSTDKTVKESKIIAVFYTFVSPLLNPLIYSLRNKDVKRGLKNVLRRNMVTKMELPPVSSKS</sequence>
<evidence type="ECO:0000256" key="6">
    <source>
        <dbReference type="ARBA" id="ARBA00023136"/>
    </source>
</evidence>
<keyword evidence="3 9" id="KW-0812">Transmembrane</keyword>
<feature type="transmembrane region" description="Helical" evidence="10">
    <location>
        <begin position="470"/>
        <end position="489"/>
    </location>
</feature>
<comment type="subcellular location">
    <subcellularLocation>
        <location evidence="2">Membrane</location>
        <topology evidence="2">Multi-pass membrane protein</topology>
    </subcellularLocation>
</comment>
<dbReference type="PANTHER" id="PTHR48018">
    <property type="entry name" value="OLFACTORY RECEPTOR"/>
    <property type="match status" value="1"/>
</dbReference>
<organism evidence="12 13">
    <name type="scientific">Mustela putorius furo</name>
    <name type="common">European domestic ferret</name>
    <name type="synonym">Mustela furo</name>
    <dbReference type="NCBI Taxonomy" id="9669"/>
    <lineage>
        <taxon>Eukaryota</taxon>
        <taxon>Metazoa</taxon>
        <taxon>Chordata</taxon>
        <taxon>Craniata</taxon>
        <taxon>Vertebrata</taxon>
        <taxon>Euteleostomi</taxon>
        <taxon>Mammalia</taxon>
        <taxon>Eutheria</taxon>
        <taxon>Laurasiatheria</taxon>
        <taxon>Carnivora</taxon>
        <taxon>Caniformia</taxon>
        <taxon>Musteloidea</taxon>
        <taxon>Mustelidae</taxon>
        <taxon>Mustelinae</taxon>
        <taxon>Mustela</taxon>
    </lineage>
</organism>
<feature type="transmembrane region" description="Helical" evidence="10">
    <location>
        <begin position="299"/>
        <end position="317"/>
    </location>
</feature>
<reference evidence="13" key="1">
    <citation type="submission" date="2025-08" db="UniProtKB">
        <authorList>
            <consortium name="RefSeq"/>
        </authorList>
    </citation>
    <scope>IDENTIFICATION</scope>
    <source>
        <tissue evidence="13">Brain</tissue>
    </source>
</reference>
<evidence type="ECO:0000256" key="4">
    <source>
        <dbReference type="ARBA" id="ARBA00022989"/>
    </source>
</evidence>
<evidence type="ECO:0000256" key="3">
    <source>
        <dbReference type="ARBA" id="ARBA00022692"/>
    </source>
</evidence>
<dbReference type="PROSITE" id="PS50262">
    <property type="entry name" value="G_PROTEIN_RECEP_F1_2"/>
    <property type="match status" value="2"/>
</dbReference>
<keyword evidence="4 10" id="KW-1133">Transmembrane helix</keyword>
<evidence type="ECO:0000256" key="9">
    <source>
        <dbReference type="RuleBase" id="RU000688"/>
    </source>
</evidence>
<dbReference type="Pfam" id="PF13853">
    <property type="entry name" value="7tm_4"/>
    <property type="match status" value="2"/>
</dbReference>
<comment type="similarity">
    <text evidence="9">Belongs to the G-protein coupled receptor 1 family.</text>
</comment>
<keyword evidence="8 9" id="KW-0807">Transducer</keyword>
<dbReference type="OrthoDB" id="9827863at2759"/>
<keyword evidence="5 9" id="KW-0297">G-protein coupled receptor</keyword>
<dbReference type="AlphaFoldDB" id="A0A8U0URB3"/>
<evidence type="ECO:0000256" key="2">
    <source>
        <dbReference type="ARBA" id="ARBA00004141"/>
    </source>
</evidence>
<dbReference type="SUPFAM" id="SSF81321">
    <property type="entry name" value="Family A G protein-coupled receptor-like"/>
    <property type="match status" value="2"/>
</dbReference>
<feature type="domain" description="G-protein coupled receptors family 1 profile" evidence="11">
    <location>
        <begin position="238"/>
        <end position="487"/>
    </location>
</feature>
<dbReference type="GeneID" id="106004723"/>
<evidence type="ECO:0000256" key="10">
    <source>
        <dbReference type="SAM" id="Phobius"/>
    </source>
</evidence>
<feature type="transmembrane region" description="Helical" evidence="10">
    <location>
        <begin position="102"/>
        <end position="120"/>
    </location>
</feature>
<dbReference type="InterPro" id="IPR000725">
    <property type="entry name" value="Olfact_rcpt"/>
</dbReference>
<dbReference type="GO" id="GO:0004930">
    <property type="term" value="F:G protein-coupled receptor activity"/>
    <property type="evidence" value="ECO:0007669"/>
    <property type="project" value="UniProtKB-KW"/>
</dbReference>
<dbReference type="FunFam" id="1.20.1070.10:FF:000003">
    <property type="entry name" value="Olfactory receptor"/>
    <property type="match status" value="2"/>
</dbReference>
<dbReference type="Proteomes" id="UP000000715">
    <property type="component" value="Unplaced"/>
</dbReference>
<keyword evidence="12" id="KW-1185">Reference proteome</keyword>
<protein>
    <submittedName>
        <fullName evidence="13">Olfactory receptor 5M11-like</fullName>
    </submittedName>
</protein>
<comment type="function">
    <text evidence="1">Putative odorant or sperm cell receptor.</text>
</comment>
<dbReference type="InterPro" id="IPR000276">
    <property type="entry name" value="GPCR_Rhodpsn"/>
</dbReference>
<keyword evidence="7 9" id="KW-0675">Receptor</keyword>
<dbReference type="InterPro" id="IPR017452">
    <property type="entry name" value="GPCR_Rhodpsn_7TM"/>
</dbReference>
<evidence type="ECO:0000256" key="5">
    <source>
        <dbReference type="ARBA" id="ARBA00023040"/>
    </source>
</evidence>
<evidence type="ECO:0000256" key="8">
    <source>
        <dbReference type="ARBA" id="ARBA00023224"/>
    </source>
</evidence>
<evidence type="ECO:0000256" key="1">
    <source>
        <dbReference type="ARBA" id="ARBA00003929"/>
    </source>
</evidence>
<dbReference type="Gene3D" id="1.20.1070.10">
    <property type="entry name" value="Rhodopsin 7-helix transmembrane proteins"/>
    <property type="match status" value="2"/>
</dbReference>
<feature type="transmembrane region" description="Helical" evidence="10">
    <location>
        <begin position="223"/>
        <end position="245"/>
    </location>
</feature>
<feature type="transmembrane region" description="Helical" evidence="10">
    <location>
        <begin position="337"/>
        <end position="359"/>
    </location>
</feature>
<accession>A0A8U0URB3</accession>
<keyword evidence="6 10" id="KW-0472">Membrane</keyword>
<feature type="transmembrane region" description="Helical" evidence="10">
    <location>
        <begin position="435"/>
        <end position="458"/>
    </location>
</feature>
<evidence type="ECO:0000259" key="11">
    <source>
        <dbReference type="PROSITE" id="PS50262"/>
    </source>
</evidence>
<dbReference type="CDD" id="cd15412">
    <property type="entry name" value="7tmA_OR5M-like"/>
    <property type="match status" value="1"/>
</dbReference>
<dbReference type="PRINTS" id="PR00245">
    <property type="entry name" value="OLFACTORYR"/>
</dbReference>